<name>A0A6A7AEG0_9PLEO</name>
<sequence>MPGFTSFLLGHPPFKSLKPDSPPPSNSDSEPEPVRAAMRRAEKINARKVTTLHGTVLTRPAVERSHVAMLNLQAELNDQIERFHNAGLATRKERKDLLKEFEEWNNIILRTGGEVLRKLDVSTGPVEDLEEGLRVLGRLVGEHHDGKMGLEDAEKVFKVIRNAVGKPLGEMCGVFGRALGDKGAWERG</sequence>
<organism evidence="2 3">
    <name type="scientific">Ophiobolus disseminans</name>
    <dbReference type="NCBI Taxonomy" id="1469910"/>
    <lineage>
        <taxon>Eukaryota</taxon>
        <taxon>Fungi</taxon>
        <taxon>Dikarya</taxon>
        <taxon>Ascomycota</taxon>
        <taxon>Pezizomycotina</taxon>
        <taxon>Dothideomycetes</taxon>
        <taxon>Pleosporomycetidae</taxon>
        <taxon>Pleosporales</taxon>
        <taxon>Pleosporineae</taxon>
        <taxon>Phaeosphaeriaceae</taxon>
        <taxon>Ophiobolus</taxon>
    </lineage>
</organism>
<keyword evidence="3" id="KW-1185">Reference proteome</keyword>
<evidence type="ECO:0000313" key="2">
    <source>
        <dbReference type="EMBL" id="KAF2831700.1"/>
    </source>
</evidence>
<proteinExistence type="predicted"/>
<accession>A0A6A7AEG0</accession>
<dbReference type="EMBL" id="MU006218">
    <property type="protein sequence ID" value="KAF2831700.1"/>
    <property type="molecule type" value="Genomic_DNA"/>
</dbReference>
<protein>
    <submittedName>
        <fullName evidence="2">Uncharacterized protein</fullName>
    </submittedName>
</protein>
<dbReference type="Proteomes" id="UP000799424">
    <property type="component" value="Unassembled WGS sequence"/>
</dbReference>
<reference evidence="2" key="1">
    <citation type="journal article" date="2020" name="Stud. Mycol.">
        <title>101 Dothideomycetes genomes: a test case for predicting lifestyles and emergence of pathogens.</title>
        <authorList>
            <person name="Haridas S."/>
            <person name="Albert R."/>
            <person name="Binder M."/>
            <person name="Bloem J."/>
            <person name="Labutti K."/>
            <person name="Salamov A."/>
            <person name="Andreopoulos B."/>
            <person name="Baker S."/>
            <person name="Barry K."/>
            <person name="Bills G."/>
            <person name="Bluhm B."/>
            <person name="Cannon C."/>
            <person name="Castanera R."/>
            <person name="Culley D."/>
            <person name="Daum C."/>
            <person name="Ezra D."/>
            <person name="Gonzalez J."/>
            <person name="Henrissat B."/>
            <person name="Kuo A."/>
            <person name="Liang C."/>
            <person name="Lipzen A."/>
            <person name="Lutzoni F."/>
            <person name="Magnuson J."/>
            <person name="Mondo S."/>
            <person name="Nolan M."/>
            <person name="Ohm R."/>
            <person name="Pangilinan J."/>
            <person name="Park H.-J."/>
            <person name="Ramirez L."/>
            <person name="Alfaro M."/>
            <person name="Sun H."/>
            <person name="Tritt A."/>
            <person name="Yoshinaga Y."/>
            <person name="Zwiers L.-H."/>
            <person name="Turgeon B."/>
            <person name="Goodwin S."/>
            <person name="Spatafora J."/>
            <person name="Crous P."/>
            <person name="Grigoriev I."/>
        </authorList>
    </citation>
    <scope>NUCLEOTIDE SEQUENCE</scope>
    <source>
        <strain evidence="2">CBS 113818</strain>
    </source>
</reference>
<dbReference type="AlphaFoldDB" id="A0A6A7AEG0"/>
<evidence type="ECO:0000256" key="1">
    <source>
        <dbReference type="SAM" id="MobiDB-lite"/>
    </source>
</evidence>
<evidence type="ECO:0000313" key="3">
    <source>
        <dbReference type="Proteomes" id="UP000799424"/>
    </source>
</evidence>
<feature type="region of interest" description="Disordered" evidence="1">
    <location>
        <begin position="1"/>
        <end position="35"/>
    </location>
</feature>
<gene>
    <name evidence="2" type="ORF">CC86DRAFT_402206</name>
</gene>